<dbReference type="KEGG" id="scyp:JYB88_01760"/>
<dbReference type="GO" id="GO:0016887">
    <property type="term" value="F:ATP hydrolysis activity"/>
    <property type="evidence" value="ECO:0007669"/>
    <property type="project" value="InterPro"/>
</dbReference>
<dbReference type="PANTHER" id="PTHR43581:SF2">
    <property type="entry name" value="EXCINUCLEASE ATPASE SUBUNIT"/>
    <property type="match status" value="1"/>
</dbReference>
<evidence type="ECO:0000313" key="3">
    <source>
        <dbReference type="Proteomes" id="UP000663281"/>
    </source>
</evidence>
<keyword evidence="3" id="KW-1185">Reference proteome</keyword>
<evidence type="ECO:0000313" key="2">
    <source>
        <dbReference type="EMBL" id="QSX30409.1"/>
    </source>
</evidence>
<dbReference type="Proteomes" id="UP000663281">
    <property type="component" value="Chromosome"/>
</dbReference>
<organism evidence="2 3">
    <name type="scientific">Shewanella cyperi</name>
    <dbReference type="NCBI Taxonomy" id="2814292"/>
    <lineage>
        <taxon>Bacteria</taxon>
        <taxon>Pseudomonadati</taxon>
        <taxon>Pseudomonadota</taxon>
        <taxon>Gammaproteobacteria</taxon>
        <taxon>Alteromonadales</taxon>
        <taxon>Shewanellaceae</taxon>
        <taxon>Shewanella</taxon>
    </lineage>
</organism>
<protein>
    <submittedName>
        <fullName evidence="2">ATP-binding protein</fullName>
    </submittedName>
</protein>
<feature type="domain" description="ATPase AAA-type core" evidence="1">
    <location>
        <begin position="33"/>
        <end position="353"/>
    </location>
</feature>
<dbReference type="GO" id="GO:0005524">
    <property type="term" value="F:ATP binding"/>
    <property type="evidence" value="ECO:0007669"/>
    <property type="project" value="UniProtKB-KW"/>
</dbReference>
<proteinExistence type="predicted"/>
<keyword evidence="2" id="KW-0547">Nucleotide-binding</keyword>
<evidence type="ECO:0000259" key="1">
    <source>
        <dbReference type="Pfam" id="PF13304"/>
    </source>
</evidence>
<dbReference type="InterPro" id="IPR051396">
    <property type="entry name" value="Bact_Antivir_Def_Nuclease"/>
</dbReference>
<dbReference type="InterPro" id="IPR003959">
    <property type="entry name" value="ATPase_AAA_core"/>
</dbReference>
<sequence length="661" mass="76244">MKIASTFIRNIKSFDENGIVCKFNKETDIFTVSGKNGSGKTAIFKSIQLFQKLFFYDQLSLDYKNKYRENIKNSVYSLTSEKDSTIEIEFIFDSDSTSRNIVLTISTVESETEFDYKFNDEIYDENRKGSVETDNISKLKSYWNIDSPSNLVALIDAGRSFSDFGVDFKNISLESRHKNESEFILDCIFKPEEISQAIYKRTVLDHIHYRLDPSRTYNYFKAANEAARKLSGNIDVKNVSATRKDNQLIILGRTSSNSALFDIKDFSAGERAFYLTILFLFYFPKIGILIIDEPENHYHESLLLNFYDFIREAIQDDGIYSWLKNKSDIELDKELAKEIQLKQAFLVTHSKPLIYKNINFGDCVILNKGAASTIYNSDITRELRTIGISSVYSKTVFVEGKSDSEFLSVCLSDHDIKLYPLGSCGDVIEQFKKIANICENFHEALFCFVIDKDNRTQQEIDEIRKINPEFFDSSFLILDRHELENYLIDIKLILDSISPALKTFGVNINRNDISTIFDEAAHKLKDESKIKYIASHIKMGIKREVTDKYTEKKLLKDKISGNRSSLVKNEENIDINSLTERFYNEASIIFDDSWKKNWKDSVDGKAFYNLITGNISKKFGIGKNLISNRMIEIIKNNPDSYEIGKVILDIKNKMNQQEKQL</sequence>
<gene>
    <name evidence="2" type="ORF">JYB88_01760</name>
</gene>
<dbReference type="InterPro" id="IPR027417">
    <property type="entry name" value="P-loop_NTPase"/>
</dbReference>
<dbReference type="AlphaFoldDB" id="A0A974XL64"/>
<dbReference type="Pfam" id="PF13304">
    <property type="entry name" value="AAA_21"/>
    <property type="match status" value="1"/>
</dbReference>
<dbReference type="SUPFAM" id="SSF52540">
    <property type="entry name" value="P-loop containing nucleoside triphosphate hydrolases"/>
    <property type="match status" value="1"/>
</dbReference>
<reference evidence="2 3" key="1">
    <citation type="submission" date="2021-03" db="EMBL/GenBank/DDBJ databases">
        <title>Novel species identification of genus Shewanella.</title>
        <authorList>
            <person name="Liu G."/>
            <person name="Zhang Q."/>
        </authorList>
    </citation>
    <scope>NUCLEOTIDE SEQUENCE [LARGE SCALE GENOMIC DNA]</scope>
    <source>
        <strain evidence="2 3">FJAT-53726</strain>
    </source>
</reference>
<name>A0A974XL64_9GAMM</name>
<dbReference type="EMBL" id="CP071504">
    <property type="protein sequence ID" value="QSX30409.1"/>
    <property type="molecule type" value="Genomic_DNA"/>
</dbReference>
<keyword evidence="2" id="KW-0067">ATP-binding</keyword>
<accession>A0A974XL64</accession>
<dbReference type="RefSeq" id="WP_207325263.1">
    <property type="nucleotide sequence ID" value="NZ_CP071504.1"/>
</dbReference>
<dbReference type="PANTHER" id="PTHR43581">
    <property type="entry name" value="ATP/GTP PHOSPHATASE"/>
    <property type="match status" value="1"/>
</dbReference>
<dbReference type="Gene3D" id="3.40.50.300">
    <property type="entry name" value="P-loop containing nucleotide triphosphate hydrolases"/>
    <property type="match status" value="1"/>
</dbReference>